<evidence type="ECO:0000256" key="1">
    <source>
        <dbReference type="SAM" id="MobiDB-lite"/>
    </source>
</evidence>
<evidence type="ECO:0000313" key="2">
    <source>
        <dbReference type="EMBL" id="MFD1695100.1"/>
    </source>
</evidence>
<organism evidence="2 3">
    <name type="scientific">Roseibium aestuarii</name>
    <dbReference type="NCBI Taxonomy" id="2600299"/>
    <lineage>
        <taxon>Bacteria</taxon>
        <taxon>Pseudomonadati</taxon>
        <taxon>Pseudomonadota</taxon>
        <taxon>Alphaproteobacteria</taxon>
        <taxon>Hyphomicrobiales</taxon>
        <taxon>Stappiaceae</taxon>
        <taxon>Roseibium</taxon>
    </lineage>
</organism>
<gene>
    <name evidence="2" type="ORF">ACFSC7_06200</name>
</gene>
<dbReference type="Proteomes" id="UP001597327">
    <property type="component" value="Unassembled WGS sequence"/>
</dbReference>
<reference evidence="3" key="1">
    <citation type="journal article" date="2019" name="Int. J. Syst. Evol. Microbiol.">
        <title>The Global Catalogue of Microorganisms (GCM) 10K type strain sequencing project: providing services to taxonomists for standard genome sequencing and annotation.</title>
        <authorList>
            <consortium name="The Broad Institute Genomics Platform"/>
            <consortium name="The Broad Institute Genome Sequencing Center for Infectious Disease"/>
            <person name="Wu L."/>
            <person name="Ma J."/>
        </authorList>
    </citation>
    <scope>NUCLEOTIDE SEQUENCE [LARGE SCALE GENOMIC DNA]</scope>
    <source>
        <strain evidence="3">JCM 3369</strain>
    </source>
</reference>
<keyword evidence="3" id="KW-1185">Reference proteome</keyword>
<feature type="region of interest" description="Disordered" evidence="1">
    <location>
        <begin position="235"/>
        <end position="259"/>
    </location>
</feature>
<dbReference type="RefSeq" id="WP_149891125.1">
    <property type="nucleotide sequence ID" value="NZ_JBHUFA010000001.1"/>
</dbReference>
<sequence length="292" mass="30766">MQVTTTVRQISNEAFRKAPGLSLRVQTLLAATLLTGAINLMTGTEAMAADLRPVAAPVQPVALKPILASASLQELEPRRHLALAPLREGQPARTASAATAAGLPRLVVPGLAKAPLRNLDAPVRLAASGENDETLSTGSVSAPEAPKTPVTAPVESVPAHPDPAALVADAPHRFALSAVEGGLARLDLEKGTLDICRPAEDLWRCVPVPEARQAYESEIATLSAEITELKAQVQRLEGSEQVPQPKAGPGAAAPESEDPAEIERMMQFSDTLMRRFFGLIQDMQKELGQNGG</sequence>
<evidence type="ECO:0008006" key="4">
    <source>
        <dbReference type="Google" id="ProtNLM"/>
    </source>
</evidence>
<accession>A0ABW4JSK8</accession>
<feature type="region of interest" description="Disordered" evidence="1">
    <location>
        <begin position="129"/>
        <end position="164"/>
    </location>
</feature>
<feature type="compositionally biased region" description="Low complexity" evidence="1">
    <location>
        <begin position="243"/>
        <end position="254"/>
    </location>
</feature>
<evidence type="ECO:0000313" key="3">
    <source>
        <dbReference type="Proteomes" id="UP001597327"/>
    </source>
</evidence>
<dbReference type="EMBL" id="JBHUFA010000001">
    <property type="protein sequence ID" value="MFD1695100.1"/>
    <property type="molecule type" value="Genomic_DNA"/>
</dbReference>
<comment type="caution">
    <text evidence="2">The sequence shown here is derived from an EMBL/GenBank/DDBJ whole genome shotgun (WGS) entry which is preliminary data.</text>
</comment>
<protein>
    <recommendedName>
        <fullName evidence="4">LTXXQ motif family protein</fullName>
    </recommendedName>
</protein>
<name>A0ABW4JSK8_9HYPH</name>
<proteinExistence type="predicted"/>